<evidence type="ECO:0000256" key="11">
    <source>
        <dbReference type="ARBA" id="ARBA00023049"/>
    </source>
</evidence>
<dbReference type="Gene3D" id="3.40.30.160">
    <property type="entry name" value="Collagenase ColT, N-terminal domain"/>
    <property type="match status" value="1"/>
</dbReference>
<sequence length="822" mass="90670">MIANNNSVLGTAAAVLLSLVSQVSTAEAPLPAHPAATITPAEINAPVEPKYEPPRQLRALSTVTQAACDMNGYAQNSGQALVDHILQSDINCINNLYDGNATSFAAFTRQRMIDVADATTDLAADYRAADGDTSINKLFYFLRTGYFIEYYYPDDTEAFDDNVQTAVTAALDSLVGNSDFYSASSSHGDAIRDAIILMDSANEQARYIPVIKEWLIHWDQQAAQYSSMRSSVNGIFSILYRGHYNPTFVASAGSDNQLMQLLGGFARSDWMLEGSAQFMQENAARELSRFVQYTDAPAYSTIVAEVDAVLQHYSMTGTGSSVWLLTAGNVDYFGQCAQFEICGFAEELEQQVLAHNHTCSASLKIRAQDMTGPQMVDSCGKLSDQESYFHQLLATGYNPVADDLNEDLEVIVFDDWYEYDNYAPLFFGINTDNGGMYLEGNPANPENQARFIAHEADWLRPDFEVWNLTHEYVHYLDGRFNLHGDFGDARTGTHKTVWWIEGLAEYVSKKDYNDDAIALARTGQFELSEIFANDYGSGSDRVYKWGYLAVRFMFERHRDDVTQMLTHFRAGNYDGYLSYLNSIGSGYDSEWQNWLTQVQSTEDTGSDNEIDNNETISNLAVPTEGDDLHFYMDVPEGANRLSVAIDGGSGDADLYLRHGTEATDSDYACRPYIGGNTEVCDIDNPEAGLWYIRLKAYAPFSGVNLLASYTTVVDACTSGTPLEYGALELDRASCVAGSNQIRYFYVFVPEGTDSLDFALSGGDGNGDLYVNDETWATASDYDQVSSGPGNSESLSVSSPDSGWYYVSVIGDFSDTTIEVTAN</sequence>
<dbReference type="InterPro" id="IPR002169">
    <property type="entry name" value="Peptidase_M9A/M9B"/>
</dbReference>
<evidence type="ECO:0000259" key="15">
    <source>
        <dbReference type="Pfam" id="PF08453"/>
    </source>
</evidence>
<feature type="signal peptide" evidence="13">
    <location>
        <begin position="1"/>
        <end position="26"/>
    </location>
</feature>
<evidence type="ECO:0000259" key="14">
    <source>
        <dbReference type="Pfam" id="PF04151"/>
    </source>
</evidence>
<evidence type="ECO:0000256" key="7">
    <source>
        <dbReference type="ARBA" id="ARBA00022723"/>
    </source>
</evidence>
<evidence type="ECO:0000256" key="9">
    <source>
        <dbReference type="ARBA" id="ARBA00022801"/>
    </source>
</evidence>
<accession>A0ABW1YSF0</accession>
<comment type="caution">
    <text evidence="16">The sequence shown here is derived from an EMBL/GenBank/DDBJ whole genome shotgun (WGS) entry which is preliminary data.</text>
</comment>
<evidence type="ECO:0000256" key="10">
    <source>
        <dbReference type="ARBA" id="ARBA00022833"/>
    </source>
</evidence>
<keyword evidence="9 16" id="KW-0378">Hydrolase</keyword>
<dbReference type="PRINTS" id="PR00931">
    <property type="entry name" value="MICOLLPTASE"/>
</dbReference>
<keyword evidence="11" id="KW-0482">Metalloprotease</keyword>
<proteinExistence type="predicted"/>
<evidence type="ECO:0000256" key="4">
    <source>
        <dbReference type="ARBA" id="ARBA00012653"/>
    </source>
</evidence>
<keyword evidence="8 13" id="KW-0732">Signal</keyword>
<keyword evidence="10" id="KW-0862">Zinc</keyword>
<feature type="domain" description="Peptidase C-terminal archaeal/bacterial" evidence="14">
    <location>
        <begin position="743"/>
        <end position="808"/>
    </location>
</feature>
<gene>
    <name evidence="16" type="ORF">ACFQBM_20415</name>
</gene>
<comment type="catalytic activity">
    <reaction evidence="1">
        <text>Digestion of native collagen in the triple helical region at Xaa-|-Gly bonds. With synthetic peptides, a preference is shown for Gly at P3 and P1', Pro and Ala at P2 and P2', and hydroxyproline, Ala or Arg at P3'.</text>
        <dbReference type="EC" id="3.4.24.3"/>
    </reaction>
</comment>
<comment type="subcellular location">
    <subcellularLocation>
        <location evidence="3">Secreted</location>
    </subcellularLocation>
</comment>
<dbReference type="PANTHER" id="PTHR13062">
    <property type="entry name" value="COLLAGENASE"/>
    <property type="match status" value="1"/>
</dbReference>
<dbReference type="EC" id="3.4.24.3" evidence="4"/>
<evidence type="ECO:0000256" key="12">
    <source>
        <dbReference type="ARBA" id="ARBA00023145"/>
    </source>
</evidence>
<keyword evidence="7" id="KW-0479">Metal-binding</keyword>
<dbReference type="GO" id="GO:0004222">
    <property type="term" value="F:metalloendopeptidase activity"/>
    <property type="evidence" value="ECO:0007669"/>
    <property type="project" value="UniProtKB-EC"/>
</dbReference>
<feature type="domain" description="Peptidase M9 collagenase N-terminal" evidence="15">
    <location>
        <begin position="68"/>
        <end position="249"/>
    </location>
</feature>
<evidence type="ECO:0000313" key="17">
    <source>
        <dbReference type="Proteomes" id="UP001596425"/>
    </source>
</evidence>
<organism evidence="16 17">
    <name type="scientific">Microbulbifer taiwanensis</name>
    <dbReference type="NCBI Taxonomy" id="986746"/>
    <lineage>
        <taxon>Bacteria</taxon>
        <taxon>Pseudomonadati</taxon>
        <taxon>Pseudomonadota</taxon>
        <taxon>Gammaproteobacteria</taxon>
        <taxon>Cellvibrionales</taxon>
        <taxon>Microbulbiferaceae</taxon>
        <taxon>Microbulbifer</taxon>
    </lineage>
</organism>
<feature type="chain" id="PRO_5046007331" description="microbial collagenase" evidence="13">
    <location>
        <begin position="27"/>
        <end position="822"/>
    </location>
</feature>
<reference evidence="17" key="1">
    <citation type="journal article" date="2019" name="Int. J. Syst. Evol. Microbiol.">
        <title>The Global Catalogue of Microorganisms (GCM) 10K type strain sequencing project: providing services to taxonomists for standard genome sequencing and annotation.</title>
        <authorList>
            <consortium name="The Broad Institute Genomics Platform"/>
            <consortium name="The Broad Institute Genome Sequencing Center for Infectious Disease"/>
            <person name="Wu L."/>
            <person name="Ma J."/>
        </authorList>
    </citation>
    <scope>NUCLEOTIDE SEQUENCE [LARGE SCALE GENOMIC DNA]</scope>
    <source>
        <strain evidence="17">CGMCC 1.13718</strain>
    </source>
</reference>
<evidence type="ECO:0000256" key="3">
    <source>
        <dbReference type="ARBA" id="ARBA00004613"/>
    </source>
</evidence>
<comment type="cofactor">
    <cofactor evidence="2">
        <name>Zn(2+)</name>
        <dbReference type="ChEBI" id="CHEBI:29105"/>
    </cofactor>
</comment>
<dbReference type="Gene3D" id="1.10.390.20">
    <property type="match status" value="1"/>
</dbReference>
<keyword evidence="6" id="KW-0645">Protease</keyword>
<evidence type="ECO:0000256" key="5">
    <source>
        <dbReference type="ARBA" id="ARBA00022525"/>
    </source>
</evidence>
<keyword evidence="5" id="KW-0964">Secreted</keyword>
<dbReference type="Pfam" id="PF01752">
    <property type="entry name" value="Peptidase_M9"/>
    <property type="match status" value="1"/>
</dbReference>
<protein>
    <recommendedName>
        <fullName evidence="4">microbial collagenase</fullName>
        <ecNumber evidence="4">3.4.24.3</ecNumber>
    </recommendedName>
</protein>
<keyword evidence="12" id="KW-0865">Zymogen</keyword>
<name>A0ABW1YSF0_9GAMM</name>
<evidence type="ECO:0000256" key="8">
    <source>
        <dbReference type="ARBA" id="ARBA00022729"/>
    </source>
</evidence>
<evidence type="ECO:0000313" key="16">
    <source>
        <dbReference type="EMBL" id="MFC6635639.1"/>
    </source>
</evidence>
<evidence type="ECO:0000256" key="13">
    <source>
        <dbReference type="SAM" id="SignalP"/>
    </source>
</evidence>
<keyword evidence="17" id="KW-1185">Reference proteome</keyword>
<feature type="domain" description="Peptidase C-terminal archaeal/bacterial" evidence="14">
    <location>
        <begin position="630"/>
        <end position="695"/>
    </location>
</feature>
<dbReference type="Proteomes" id="UP001596425">
    <property type="component" value="Unassembled WGS sequence"/>
</dbReference>
<evidence type="ECO:0000256" key="1">
    <source>
        <dbReference type="ARBA" id="ARBA00000424"/>
    </source>
</evidence>
<dbReference type="PANTHER" id="PTHR13062:SF9">
    <property type="entry name" value="MICROBIAL COLLAGENASE"/>
    <property type="match status" value="1"/>
</dbReference>
<evidence type="ECO:0000256" key="6">
    <source>
        <dbReference type="ARBA" id="ARBA00022670"/>
    </source>
</evidence>
<dbReference type="InterPro" id="IPR007280">
    <property type="entry name" value="Peptidase_C_arc/bac"/>
</dbReference>
<evidence type="ECO:0000256" key="2">
    <source>
        <dbReference type="ARBA" id="ARBA00001947"/>
    </source>
</evidence>
<dbReference type="Gene3D" id="2.60.120.380">
    <property type="match status" value="2"/>
</dbReference>
<dbReference type="Pfam" id="PF04151">
    <property type="entry name" value="PPC"/>
    <property type="match status" value="2"/>
</dbReference>
<dbReference type="RefSeq" id="WP_193192606.1">
    <property type="nucleotide sequence ID" value="NZ_JACZFR010000030.1"/>
</dbReference>
<dbReference type="Pfam" id="PF08453">
    <property type="entry name" value="Peptidase_M9_N"/>
    <property type="match status" value="1"/>
</dbReference>
<dbReference type="EMBL" id="JBHSVR010000001">
    <property type="protein sequence ID" value="MFC6635639.1"/>
    <property type="molecule type" value="Genomic_DNA"/>
</dbReference>
<dbReference type="InterPro" id="IPR013661">
    <property type="entry name" value="Peptidase_M9_N_dom"/>
</dbReference>